<feature type="transmembrane region" description="Helical" evidence="7">
    <location>
        <begin position="221"/>
        <end position="246"/>
    </location>
</feature>
<feature type="transmembrane region" description="Helical" evidence="7">
    <location>
        <begin position="387"/>
        <end position="408"/>
    </location>
</feature>
<evidence type="ECO:0000256" key="5">
    <source>
        <dbReference type="ARBA" id="ARBA00023136"/>
    </source>
</evidence>
<evidence type="ECO:0000256" key="6">
    <source>
        <dbReference type="RuleBase" id="RU003732"/>
    </source>
</evidence>
<evidence type="ECO:0000256" key="1">
    <source>
        <dbReference type="ARBA" id="ARBA00004141"/>
    </source>
</evidence>
<evidence type="ECO:0000256" key="4">
    <source>
        <dbReference type="ARBA" id="ARBA00022989"/>
    </source>
</evidence>
<dbReference type="GO" id="GO:0015293">
    <property type="term" value="F:symporter activity"/>
    <property type="evidence" value="ECO:0007669"/>
    <property type="project" value="UniProtKB-KW"/>
</dbReference>
<dbReference type="PANTHER" id="PTHR42948">
    <property type="entry name" value="TRANSPORTER"/>
    <property type="match status" value="1"/>
</dbReference>
<gene>
    <name evidence="8" type="ORF">CHF27_007735</name>
</gene>
<reference evidence="8 9" key="1">
    <citation type="journal article" date="2017" name="Genome Announc.">
        <title>Draft Genome Sequence of Romboutsia maritimum sp. nov. Strain CCRI-22766(T), Isolated from Coastal Estuarine Mud.</title>
        <authorList>
            <person name="Maheux A.F."/>
            <person name="Boudreau D.K."/>
            <person name="Berube E."/>
            <person name="Boissinot M."/>
            <person name="Raymond F."/>
            <person name="Brodeur S."/>
            <person name="Corbeil J."/>
            <person name="Brightwell G."/>
            <person name="Broda D."/>
            <person name="Omar R.F."/>
            <person name="Bergeron M.G."/>
        </authorList>
    </citation>
    <scope>NUCLEOTIDE SEQUENCE [LARGE SCALE GENOMIC DNA]</scope>
    <source>
        <strain evidence="8 9">CCRI-22766</strain>
    </source>
</reference>
<feature type="transmembrane region" description="Helical" evidence="7">
    <location>
        <begin position="179"/>
        <end position="201"/>
    </location>
</feature>
<dbReference type="InterPro" id="IPR037272">
    <property type="entry name" value="SNS_sf"/>
</dbReference>
<feature type="transmembrane region" description="Helical" evidence="7">
    <location>
        <begin position="258"/>
        <end position="283"/>
    </location>
</feature>
<feature type="transmembrane region" description="Helical" evidence="7">
    <location>
        <begin position="43"/>
        <end position="65"/>
    </location>
</feature>
<feature type="transmembrane region" description="Helical" evidence="7">
    <location>
        <begin position="428"/>
        <end position="450"/>
    </location>
</feature>
<dbReference type="PANTHER" id="PTHR42948:SF1">
    <property type="entry name" value="TRANSPORTER"/>
    <property type="match status" value="1"/>
</dbReference>
<dbReference type="InterPro" id="IPR000175">
    <property type="entry name" value="Na/ntran_symport"/>
</dbReference>
<comment type="similarity">
    <text evidence="6">Belongs to the sodium:neurotransmitter symporter (SNF) (TC 2.A.22) family.</text>
</comment>
<keyword evidence="3 6" id="KW-0812">Transmembrane</keyword>
<accession>A0A371ISS4</accession>
<evidence type="ECO:0000256" key="3">
    <source>
        <dbReference type="ARBA" id="ARBA00022692"/>
    </source>
</evidence>
<feature type="transmembrane region" description="Helical" evidence="7">
    <location>
        <begin position="86"/>
        <end position="110"/>
    </location>
</feature>
<proteinExistence type="inferred from homology"/>
<feature type="transmembrane region" description="Helical" evidence="7">
    <location>
        <begin position="462"/>
        <end position="483"/>
    </location>
</feature>
<dbReference type="PROSITE" id="PS00610">
    <property type="entry name" value="NA_NEUROTRAN_SYMP_1"/>
    <property type="match status" value="1"/>
</dbReference>
<feature type="transmembrane region" description="Helical" evidence="7">
    <location>
        <begin position="12"/>
        <end position="31"/>
    </location>
</feature>
<keyword evidence="6" id="KW-0769">Symport</keyword>
<dbReference type="OrthoDB" id="9762833at2"/>
<dbReference type="Proteomes" id="UP000243494">
    <property type="component" value="Unassembled WGS sequence"/>
</dbReference>
<dbReference type="NCBIfam" id="NF037979">
    <property type="entry name" value="Na_transp"/>
    <property type="match status" value="1"/>
</dbReference>
<dbReference type="EMBL" id="NOJZ02000011">
    <property type="protein sequence ID" value="RDY23505.1"/>
    <property type="molecule type" value="Genomic_DNA"/>
</dbReference>
<name>A0A371ISS4_9FIRM</name>
<keyword evidence="4 7" id="KW-1133">Transmembrane helix</keyword>
<dbReference type="PRINTS" id="PR00176">
    <property type="entry name" value="NANEUSMPORT"/>
</dbReference>
<dbReference type="AlphaFoldDB" id="A0A371ISS4"/>
<comment type="caution">
    <text evidence="8">The sequence shown here is derived from an EMBL/GenBank/DDBJ whole genome shotgun (WGS) entry which is preliminary data.</text>
</comment>
<evidence type="ECO:0000256" key="2">
    <source>
        <dbReference type="ARBA" id="ARBA00022448"/>
    </source>
</evidence>
<feature type="transmembrane region" description="Helical" evidence="7">
    <location>
        <begin position="357"/>
        <end position="381"/>
    </location>
</feature>
<comment type="subcellular location">
    <subcellularLocation>
        <location evidence="1">Membrane</location>
        <topology evidence="1">Multi-pass membrane protein</topology>
    </subcellularLocation>
</comment>
<dbReference type="GO" id="GO:0016020">
    <property type="term" value="C:membrane"/>
    <property type="evidence" value="ECO:0007669"/>
    <property type="project" value="UniProtKB-SubCell"/>
</dbReference>
<feature type="transmembrane region" description="Helical" evidence="7">
    <location>
        <begin position="314"/>
        <end position="336"/>
    </location>
</feature>
<keyword evidence="9" id="KW-1185">Reference proteome</keyword>
<dbReference type="PROSITE" id="PS50267">
    <property type="entry name" value="NA_NEUROTRAN_SYMP_3"/>
    <property type="match status" value="1"/>
</dbReference>
<keyword evidence="2 6" id="KW-0813">Transport</keyword>
<sequence length="493" mass="54503">MQESREQWGSKMGFLLAAIGSAVGLGNIWRFPYVVYSNGGGAFLIPYFCAIFTAGIPLLILEYGIGHKFKGSTPLSLSRVNKKFEWLGWWPIISSAIILCYYSMILSWSVKYLTLSFNKGWGQDSDTFFYNDFLKLSESPLHFGGIVWPILMGIALIWIINWFICYKGIKAGIEKASKILLPCLLIIMIIIVIRGVTLKGAEVGLNTLFTPNLEKIKDPQVWISAYGQVFFSLSIGTGIMMTYSSYLPPKTDINNSAFMTAFANCGFEFLSAIGVFAILGAMATSQGVSVDEVVTSGIGLAFIAFPKVFTIMGVWGNILGVLFFTCLMFAGITSSVSLVEAISASIIDKFGLKRKKVVTIMCLVGFLISTVFATNAGLYLLDIMDNFINNYGIVVVGLLESFVIGWVLNPNVIRDHTNAISYFKIGKWWNIIIKYITPTLLTLTLIQSLITEFKTPYGGYTLTSLFLFGWSVIAFGIICAVLISKKPWKKEAL</sequence>
<dbReference type="CDD" id="cd10334">
    <property type="entry name" value="SLC6sbd_u1"/>
    <property type="match status" value="1"/>
</dbReference>
<dbReference type="RefSeq" id="WP_095406439.1">
    <property type="nucleotide sequence ID" value="NZ_NOJZ02000011.1"/>
</dbReference>
<dbReference type="Pfam" id="PF00209">
    <property type="entry name" value="SNF"/>
    <property type="match status" value="2"/>
</dbReference>
<dbReference type="SUPFAM" id="SSF161070">
    <property type="entry name" value="SNF-like"/>
    <property type="match status" value="1"/>
</dbReference>
<evidence type="ECO:0000313" key="9">
    <source>
        <dbReference type="Proteomes" id="UP000243494"/>
    </source>
</evidence>
<organism evidence="8 9">
    <name type="scientific">Romboutsia maritimum</name>
    <dbReference type="NCBI Taxonomy" id="2020948"/>
    <lineage>
        <taxon>Bacteria</taxon>
        <taxon>Bacillati</taxon>
        <taxon>Bacillota</taxon>
        <taxon>Clostridia</taxon>
        <taxon>Peptostreptococcales</taxon>
        <taxon>Peptostreptococcaceae</taxon>
        <taxon>Romboutsia</taxon>
    </lineage>
</organism>
<keyword evidence="5 7" id="KW-0472">Membrane</keyword>
<evidence type="ECO:0000313" key="8">
    <source>
        <dbReference type="EMBL" id="RDY23505.1"/>
    </source>
</evidence>
<protein>
    <recommendedName>
        <fullName evidence="6">Transporter</fullName>
    </recommendedName>
</protein>
<evidence type="ECO:0000256" key="7">
    <source>
        <dbReference type="SAM" id="Phobius"/>
    </source>
</evidence>
<feature type="transmembrane region" description="Helical" evidence="7">
    <location>
        <begin position="146"/>
        <end position="167"/>
    </location>
</feature>